<accession>A0ABN0GXM8</accession>
<dbReference type="Proteomes" id="UP000007815">
    <property type="component" value="Unassembled WGS sequence"/>
</dbReference>
<protein>
    <submittedName>
        <fullName evidence="1">Uncharacterized protein</fullName>
    </submittedName>
</protein>
<gene>
    <name evidence="1" type="ORF">SRA_09131</name>
</gene>
<dbReference type="EMBL" id="AJTZ01000005">
    <property type="protein sequence ID" value="EJN94686.1"/>
    <property type="molecule type" value="Genomic_DNA"/>
</dbReference>
<evidence type="ECO:0000313" key="2">
    <source>
        <dbReference type="Proteomes" id="UP000007815"/>
    </source>
</evidence>
<comment type="caution">
    <text evidence="1">The sequence shown here is derived from an EMBL/GenBank/DDBJ whole genome shotgun (WGS) entry which is preliminary data.</text>
</comment>
<sequence length="41" mass="4469">MSVGIANIPEPIDELIIKAVKATKPIFLGFSDITMFSSFNL</sequence>
<organism evidence="1 2">
    <name type="scientific">Streptococcus ratti FA-1 = DSM 20564</name>
    <dbReference type="NCBI Taxonomy" id="699248"/>
    <lineage>
        <taxon>Bacteria</taxon>
        <taxon>Bacillati</taxon>
        <taxon>Bacillota</taxon>
        <taxon>Bacilli</taxon>
        <taxon>Lactobacillales</taxon>
        <taxon>Streptococcaceae</taxon>
        <taxon>Streptococcus</taxon>
    </lineage>
</organism>
<reference evidence="1 2" key="1">
    <citation type="submission" date="2009-12" db="EMBL/GenBank/DDBJ databases">
        <authorList>
            <person name="Lefebure T."/>
            <person name="Cornejo O.E."/>
            <person name="Pavinski Bitar P.D."/>
            <person name="Lang P."/>
            <person name="Stanhope M.J."/>
        </authorList>
    </citation>
    <scope>NUCLEOTIDE SEQUENCE [LARGE SCALE GENOMIC DNA]</scope>
    <source>
        <strain evidence="1 2">FA-1</strain>
    </source>
</reference>
<evidence type="ECO:0000313" key="1">
    <source>
        <dbReference type="EMBL" id="EJN94686.1"/>
    </source>
</evidence>
<keyword evidence="2" id="KW-1185">Reference proteome</keyword>
<name>A0ABN0GXM8_STRRT</name>
<proteinExistence type="predicted"/>